<dbReference type="AlphaFoldDB" id="A0A9X1LK46"/>
<organism evidence="2 3">
    <name type="scientific">Christiangramia sediminis</name>
    <dbReference type="NCBI Taxonomy" id="2881336"/>
    <lineage>
        <taxon>Bacteria</taxon>
        <taxon>Pseudomonadati</taxon>
        <taxon>Bacteroidota</taxon>
        <taxon>Flavobacteriia</taxon>
        <taxon>Flavobacteriales</taxon>
        <taxon>Flavobacteriaceae</taxon>
        <taxon>Christiangramia</taxon>
    </lineage>
</organism>
<dbReference type="Proteomes" id="UP001139414">
    <property type="component" value="Unassembled WGS sequence"/>
</dbReference>
<keyword evidence="1" id="KW-0472">Membrane</keyword>
<gene>
    <name evidence="2" type="ORF">LGQ90_11020</name>
</gene>
<sequence>MEKFILNAGKALARWRSGIDYFLEEKVQGKPLNLILFILSTYAVFVLSFSLFFGIRSIIENSLIFLILFGIMLLILIWLAIFHESNKHLETDRHDFRVEPLKTSRIRFELINLDRESQKQFVRLINGRRVKEKINFTMGNKSGDSANHRVLFVLFDELFVGGIQDLTGERKSSFFNLLMNSFLMNHEPLKENTLKTSFSAWKNEQEKINSRNQRKLIRQVLAKE</sequence>
<proteinExistence type="predicted"/>
<evidence type="ECO:0000313" key="3">
    <source>
        <dbReference type="Proteomes" id="UP001139414"/>
    </source>
</evidence>
<evidence type="ECO:0000313" key="2">
    <source>
        <dbReference type="EMBL" id="MCB7481794.1"/>
    </source>
</evidence>
<keyword evidence="3" id="KW-1185">Reference proteome</keyword>
<reference evidence="2" key="1">
    <citation type="submission" date="2021-10" db="EMBL/GenBank/DDBJ databases">
        <title>Gramella sp. ASW11-100T, isolated from marine sediment.</title>
        <authorList>
            <person name="Xia C."/>
        </authorList>
    </citation>
    <scope>NUCLEOTIDE SEQUENCE</scope>
    <source>
        <strain evidence="2">ASW11-100</strain>
    </source>
</reference>
<protein>
    <submittedName>
        <fullName evidence="2">Uncharacterized protein</fullName>
    </submittedName>
</protein>
<dbReference type="RefSeq" id="WP_034920062.1">
    <property type="nucleotide sequence ID" value="NZ_JAJBZG010000005.1"/>
</dbReference>
<dbReference type="EMBL" id="JAJBZG010000005">
    <property type="protein sequence ID" value="MCB7481794.1"/>
    <property type="molecule type" value="Genomic_DNA"/>
</dbReference>
<evidence type="ECO:0000256" key="1">
    <source>
        <dbReference type="SAM" id="Phobius"/>
    </source>
</evidence>
<accession>A0A9X1LK46</accession>
<feature type="transmembrane region" description="Helical" evidence="1">
    <location>
        <begin position="34"/>
        <end position="55"/>
    </location>
</feature>
<feature type="transmembrane region" description="Helical" evidence="1">
    <location>
        <begin position="62"/>
        <end position="81"/>
    </location>
</feature>
<keyword evidence="1" id="KW-1133">Transmembrane helix</keyword>
<name>A0A9X1LK46_9FLAO</name>
<keyword evidence="1" id="KW-0812">Transmembrane</keyword>
<comment type="caution">
    <text evidence="2">The sequence shown here is derived from an EMBL/GenBank/DDBJ whole genome shotgun (WGS) entry which is preliminary data.</text>
</comment>